<reference evidence="2" key="1">
    <citation type="journal article" date="2020" name="Microbiol. Resour. Announc.">
        <title>Complete genome sequences of four natural Pseudomonas isolates that catabolize a wide range of aromatic compounds relevant to lignin valorization.</title>
        <authorList>
            <person name="Hatmaker E.A."/>
            <person name="Presley G."/>
            <person name="Cannon O."/>
            <person name="Guss A.M."/>
            <person name="Elkins J.G."/>
        </authorList>
    </citation>
    <scope>NUCLEOTIDE SEQUENCE [LARGE SCALE GENOMIC DNA]</scope>
    <source>
        <strain evidence="2">H1F5C</strain>
    </source>
</reference>
<organism evidence="1 2">
    <name type="scientific">Pseudomonas protegens</name>
    <dbReference type="NCBI Taxonomy" id="380021"/>
    <lineage>
        <taxon>Bacteria</taxon>
        <taxon>Pseudomonadati</taxon>
        <taxon>Pseudomonadota</taxon>
        <taxon>Gammaproteobacteria</taxon>
        <taxon>Pseudomonadales</taxon>
        <taxon>Pseudomonadaceae</taxon>
        <taxon>Pseudomonas</taxon>
    </lineage>
</organism>
<protein>
    <recommendedName>
        <fullName evidence="3">DUF2513 domain-containing protein</fullName>
    </recommendedName>
</protein>
<dbReference type="EMBL" id="CP060201">
    <property type="protein sequence ID" value="QNH77831.1"/>
    <property type="molecule type" value="Genomic_DNA"/>
</dbReference>
<evidence type="ECO:0000313" key="1">
    <source>
        <dbReference type="EMBL" id="QNH77831.1"/>
    </source>
</evidence>
<dbReference type="AlphaFoldDB" id="A0A7G7XCY6"/>
<evidence type="ECO:0008006" key="3">
    <source>
        <dbReference type="Google" id="ProtNLM"/>
    </source>
</evidence>
<dbReference type="RefSeq" id="WP_179596423.1">
    <property type="nucleotide sequence ID" value="NZ_CP060201.1"/>
</dbReference>
<accession>A0A7G7XCY6</accession>
<dbReference type="Proteomes" id="UP000515277">
    <property type="component" value="Chromosome"/>
</dbReference>
<name>A0A7G7XCY6_9PSED</name>
<sequence>MTISNIKQFDEFTGLILGALYENFPVRRPLVVSKLIPDGTYYNESYGADLPNEKGDFLFACVDWLAESGYLRFNDRVHNVGYADAVLTAKGLEVLKAIPDSLSTGPTLGDQLVDATKSGAKSLLGDIAGQALSIGVKFASNHLGLPG</sequence>
<gene>
    <name evidence="1" type="ORF">GGI48_01140</name>
</gene>
<proteinExistence type="predicted"/>
<evidence type="ECO:0000313" key="2">
    <source>
        <dbReference type="Proteomes" id="UP000515277"/>
    </source>
</evidence>